<name>A0A7L4BQ93_9AVES</name>
<dbReference type="Proteomes" id="UP000551823">
    <property type="component" value="Unassembled WGS sequence"/>
</dbReference>
<gene>
    <name evidence="4" type="primary">Synrg</name>
    <name evidence="4" type="ORF">NYCLEU_R12742</name>
</gene>
<evidence type="ECO:0000256" key="2">
    <source>
        <dbReference type="SAM" id="MobiDB-lite"/>
    </source>
</evidence>
<feature type="compositionally biased region" description="Polar residues" evidence="2">
    <location>
        <begin position="665"/>
        <end position="685"/>
    </location>
</feature>
<feature type="region of interest" description="Disordered" evidence="2">
    <location>
        <begin position="597"/>
        <end position="653"/>
    </location>
</feature>
<dbReference type="PANTHER" id="PTHR15463:SF2">
    <property type="entry name" value="SYNERGIN GAMMA"/>
    <property type="match status" value="1"/>
</dbReference>
<dbReference type="InterPro" id="IPR011992">
    <property type="entry name" value="EF-hand-dom_pair"/>
</dbReference>
<organism evidence="4 5">
    <name type="scientific">Nyctiprogne leucopyga</name>
    <dbReference type="NCBI Taxonomy" id="382315"/>
    <lineage>
        <taxon>Eukaryota</taxon>
        <taxon>Metazoa</taxon>
        <taxon>Chordata</taxon>
        <taxon>Craniata</taxon>
        <taxon>Vertebrata</taxon>
        <taxon>Euteleostomi</taxon>
        <taxon>Archelosauria</taxon>
        <taxon>Archosauria</taxon>
        <taxon>Dinosauria</taxon>
        <taxon>Saurischia</taxon>
        <taxon>Theropoda</taxon>
        <taxon>Coelurosauria</taxon>
        <taxon>Aves</taxon>
        <taxon>Neognathae</taxon>
        <taxon>Neoaves</taxon>
        <taxon>Strisores</taxon>
        <taxon>Caprimulgiformes</taxon>
        <taxon>Caprimulgidae</taxon>
        <taxon>Chordeilinae</taxon>
        <taxon>Nyctiprogne</taxon>
    </lineage>
</organism>
<evidence type="ECO:0000313" key="5">
    <source>
        <dbReference type="Proteomes" id="UP000551823"/>
    </source>
</evidence>
<dbReference type="CDD" id="cd00052">
    <property type="entry name" value="EH"/>
    <property type="match status" value="1"/>
</dbReference>
<dbReference type="PROSITE" id="PS50031">
    <property type="entry name" value="EH"/>
    <property type="match status" value="1"/>
</dbReference>
<dbReference type="PANTHER" id="PTHR15463">
    <property type="entry name" value="AP1 GAMMA SUBUNIT BINDING PROTEIN 1"/>
    <property type="match status" value="1"/>
</dbReference>
<feature type="compositionally biased region" description="Low complexity" evidence="2">
    <location>
        <begin position="956"/>
        <end position="972"/>
    </location>
</feature>
<dbReference type="SUPFAM" id="SSF47473">
    <property type="entry name" value="EF-hand"/>
    <property type="match status" value="1"/>
</dbReference>
<feature type="compositionally biased region" description="Polar residues" evidence="2">
    <location>
        <begin position="766"/>
        <end position="784"/>
    </location>
</feature>
<feature type="region of interest" description="Disordered" evidence="2">
    <location>
        <begin position="761"/>
        <end position="784"/>
    </location>
</feature>
<dbReference type="Pfam" id="PF12763">
    <property type="entry name" value="EH"/>
    <property type="match status" value="1"/>
</dbReference>
<keyword evidence="5" id="KW-1185">Reference proteome</keyword>
<feature type="region of interest" description="Disordered" evidence="2">
    <location>
        <begin position="952"/>
        <end position="972"/>
    </location>
</feature>
<dbReference type="InterPro" id="IPR000261">
    <property type="entry name" value="EH_dom"/>
</dbReference>
<comment type="caution">
    <text evidence="4">The sequence shown here is derived from an EMBL/GenBank/DDBJ whole genome shotgun (WGS) entry which is preliminary data.</text>
</comment>
<protein>
    <submittedName>
        <fullName evidence="4">SYNRG protein</fullName>
    </submittedName>
</protein>
<dbReference type="Gene3D" id="1.10.238.10">
    <property type="entry name" value="EF-hand"/>
    <property type="match status" value="1"/>
</dbReference>
<proteinExistence type="predicted"/>
<sequence>SSSFMFPVAGGLGPPQGMIPMQQQGFPMVPVMQSNMPAMMGMNYGSQMPPGPMAMQGGMPLGPLPAAGMPYMGQAPFLGMRPAAPQYTPDMQKQFAEEQQKRFEHQQKFLEEERKRRQFEEQKQKLRLLSSVKPKTGEKSRDDALEAIKGNLDGFSRDAKMHPTPASHPKKPDHPTSSHPAVSVSHTAFVNDEEFSDFIQGPVEIPKLVPQPTSQPFQPFHSATEAGQLLSEKAVVQPLPPPQTPVLSILHDNDSNESEQEQTKLKTSEVGHKASAASQVHPSLTISDWDVVGGHESGTTAAEVHKASEQNIAVEECGVGVFPSQDPIQQMMPPWIYNDSLVPELYKKILETTLTPAGIDTAKLYPILMSSGLPRETLGQIWALANRTTPGKLTKEELYAVLAMIAVTQRGIPAVSPDVLNQFPAAPVPTLTGFPMPLPAAVSQQPLMPSAPPVSVPLSMGPAVMGMNIPAPAGGAAAQPSGGFLPSYPPSQVVKPEDDDFQEFQDASKSGSLDDSFTDFQGDVAGSSKAASSQHRSSVPSLLMPLPGNKTLSSTDKYAVFKGITAEKPSESTAPFGDCGDKYSAFRELEQPSESKYLGDNLAEFKPAGTDDGFTDFKTADSISPLEPPTKDKTFPTSFPSLPLQSKQQTQAKTSLNLADLDLFSSTGENKQPSFPPAFNTSKSGSFPPPPLPSTTAQPAPSKSSSLADEFGEFNLFGEFSNCTSASGQDDFADFMAFNNSSGFSEQKPDDNKYNALKLEAGPVPQSGSSAGAVKSGQSSTTAATPTKYDIFKQLSLEGSGAGFEEAKDNTTSSVKSDDDFADFHSNKFSSTCNSADKSLVDKVTAFKQAKEDSASVKSLDLPSIGGSSVGKEDSEDALSVQFDMKLADVGGDLKHVMSDSSLDLPTVSGQHPPAADIDDLKCAPFGSYNSGSAVSSLASYDWSDKEDIHQGKKLSSCVQSSGSGSSAATSVLQKKETLFGSSENITMTTVSKVTTFSSEDALQDVSFAAFANFKDSGPISSGPSDDDIGDFGDFARPSSEAQDAAAAAAADRSQEADFLDSGISSELQRESTDDFGEFQSEKPKISKFDFLVATSQGKVKSSEEMIKSELATFDLSVQGSHKRSLSLGDREISRSSPLPVLEQPFRDRSNTLSEKPALPVIRDKYKDLTGEVEESERYAYEWQRCLESALQVIKKANDTLNGISSSSVCTEVIQSAQGMEYLLGVVEVYRVTKRVELGIKATAVCSEKLQQLLKDIDKVWNNLISFMSLAALTPDENSLDFSSCMLRPGIKNAQDLACGVCLLNVDSRSKNEEKPVEELPRKAFNSDTDNFKLAYGGHQYHASCANFWINCVEPKPPGLILPDLL</sequence>
<dbReference type="InterPro" id="IPR059024">
    <property type="entry name" value="SYNRG_C"/>
</dbReference>
<keyword evidence="1" id="KW-0175">Coiled coil</keyword>
<dbReference type="EMBL" id="VZZU01000008">
    <property type="protein sequence ID" value="NXW39754.1"/>
    <property type="molecule type" value="Genomic_DNA"/>
</dbReference>
<evidence type="ECO:0000259" key="3">
    <source>
        <dbReference type="PROSITE" id="PS50031"/>
    </source>
</evidence>
<feature type="compositionally biased region" description="Polar residues" evidence="2">
    <location>
        <begin position="635"/>
        <end position="653"/>
    </location>
</feature>
<feature type="region of interest" description="Disordered" evidence="2">
    <location>
        <begin position="665"/>
        <end position="707"/>
    </location>
</feature>
<accession>A0A7L4BQ93</accession>
<feature type="non-terminal residue" evidence="4">
    <location>
        <position position="1366"/>
    </location>
</feature>
<dbReference type="GO" id="GO:0030130">
    <property type="term" value="C:clathrin coat of trans-Golgi network vesicle"/>
    <property type="evidence" value="ECO:0007669"/>
    <property type="project" value="TreeGrafter"/>
</dbReference>
<dbReference type="SMART" id="SM00027">
    <property type="entry name" value="EH"/>
    <property type="match status" value="1"/>
</dbReference>
<evidence type="ECO:0000313" key="4">
    <source>
        <dbReference type="EMBL" id="NXW39754.1"/>
    </source>
</evidence>
<feature type="domain" description="EH" evidence="3">
    <location>
        <begin position="338"/>
        <end position="420"/>
    </location>
</feature>
<feature type="compositionally biased region" description="Polar residues" evidence="2">
    <location>
        <begin position="505"/>
        <end position="519"/>
    </location>
</feature>
<evidence type="ECO:0000256" key="1">
    <source>
        <dbReference type="SAM" id="Coils"/>
    </source>
</evidence>
<feature type="non-terminal residue" evidence="4">
    <location>
        <position position="1"/>
    </location>
</feature>
<reference evidence="4 5" key="1">
    <citation type="submission" date="2019-09" db="EMBL/GenBank/DDBJ databases">
        <title>Bird 10,000 Genomes (B10K) Project - Family phase.</title>
        <authorList>
            <person name="Zhang G."/>
        </authorList>
    </citation>
    <scope>NUCLEOTIDE SEQUENCE [LARGE SCALE GENOMIC DNA]</scope>
    <source>
        <strain evidence="4">B10K-DU-005-01</strain>
    </source>
</reference>
<feature type="coiled-coil region" evidence="1">
    <location>
        <begin position="93"/>
        <end position="129"/>
    </location>
</feature>
<dbReference type="Pfam" id="PF25999">
    <property type="entry name" value="SYNRG_C"/>
    <property type="match status" value="1"/>
</dbReference>
<dbReference type="InterPro" id="IPR039656">
    <property type="entry name" value="SYNRG"/>
</dbReference>
<feature type="compositionally biased region" description="Low complexity" evidence="2">
    <location>
        <begin position="527"/>
        <end position="538"/>
    </location>
</feature>
<feature type="region of interest" description="Disordered" evidence="2">
    <location>
        <begin position="475"/>
        <end position="548"/>
    </location>
</feature>
<feature type="region of interest" description="Disordered" evidence="2">
    <location>
        <begin position="154"/>
        <end position="181"/>
    </location>
</feature>